<dbReference type="EMBL" id="JBHUFV010000039">
    <property type="protein sequence ID" value="MFD1935145.1"/>
    <property type="molecule type" value="Genomic_DNA"/>
</dbReference>
<dbReference type="SUPFAM" id="SSF52540">
    <property type="entry name" value="P-loop containing nucleoside triphosphate hydrolases"/>
    <property type="match status" value="1"/>
</dbReference>
<keyword evidence="3" id="KW-0378">Hydrolase</keyword>
<dbReference type="Gene3D" id="3.40.50.300">
    <property type="entry name" value="P-loop containing nucleotide triphosphate hydrolases"/>
    <property type="match status" value="1"/>
</dbReference>
<gene>
    <name evidence="3" type="ORF">ACFSKW_27095</name>
</gene>
<reference evidence="4" key="1">
    <citation type="journal article" date="2019" name="Int. J. Syst. Evol. Microbiol.">
        <title>The Global Catalogue of Microorganisms (GCM) 10K type strain sequencing project: providing services to taxonomists for standard genome sequencing and annotation.</title>
        <authorList>
            <consortium name="The Broad Institute Genomics Platform"/>
            <consortium name="The Broad Institute Genome Sequencing Center for Infectious Disease"/>
            <person name="Wu L."/>
            <person name="Ma J."/>
        </authorList>
    </citation>
    <scope>NUCLEOTIDE SEQUENCE [LARGE SCALE GENOMIC DNA]</scope>
    <source>
        <strain evidence="4">ICMP 6774ER</strain>
    </source>
</reference>
<dbReference type="Pfam" id="PF13304">
    <property type="entry name" value="AAA_21"/>
    <property type="match status" value="1"/>
</dbReference>
<proteinExistence type="predicted"/>
<dbReference type="Proteomes" id="UP001597368">
    <property type="component" value="Unassembled WGS sequence"/>
</dbReference>
<accession>A0ABW4T218</accession>
<dbReference type="GO" id="GO:0004519">
    <property type="term" value="F:endonuclease activity"/>
    <property type="evidence" value="ECO:0007669"/>
    <property type="project" value="UniProtKB-KW"/>
</dbReference>
<keyword evidence="3" id="KW-0540">Nuclease</keyword>
<dbReference type="InterPro" id="IPR003959">
    <property type="entry name" value="ATPase_AAA_core"/>
</dbReference>
<keyword evidence="3" id="KW-0255">Endonuclease</keyword>
<dbReference type="InterPro" id="IPR051396">
    <property type="entry name" value="Bact_Antivir_Def_Nuclease"/>
</dbReference>
<feature type="region of interest" description="Disordered" evidence="1">
    <location>
        <begin position="371"/>
        <end position="393"/>
    </location>
</feature>
<evidence type="ECO:0000313" key="4">
    <source>
        <dbReference type="Proteomes" id="UP001597368"/>
    </source>
</evidence>
<dbReference type="InterPro" id="IPR003593">
    <property type="entry name" value="AAA+_ATPase"/>
</dbReference>
<evidence type="ECO:0000313" key="3">
    <source>
        <dbReference type="EMBL" id="MFD1935145.1"/>
    </source>
</evidence>
<sequence length="690" mass="76629">MTVEERLQQLSQILESADHSSTSNVKYRELEQMLAEFTGLDAELIYVTYIGKAANLKVRATQSDRAKNASLLVLLIERHDQHDAMQGAARRVATQKQKPILIVQRDTDTPSWAPTFGLVPARSRAAQNTIDRLVDVFGRFEIARLSQTRTGSELVPTTTVRHVRVPFIVLTSQQRPPSDTDEALILIPDSWDDHGFRTLFTLHFRDRSQIMHEIGQVKIGSSSLSHGHPPIPERFDRLGPEFFSLGQDDTYYEKLATLQLREHVLSSLRDIALDGEIFSDAIDHEVTTKSLFRTVPRSTAEVQFRRIARGGARLTDYQFRYLKMAAESSPSAALSLSFHVKAESQPSTNMHILIGGNGVGKTTLLKSMSAALTPDTGQEDPGRFVDRDSDGEEDHPPFSNVVFISFSAFDPFLSAVASREVDDTDTLFSFEKQKVPVSYIGLGDIATDDRSPKGIDQLSDDFLNSVESCMRSTALRARWMRAIRALETDPIFRDLSVLQAVRAEAAGGDASDIATGSIDSDLSHLFRQASSGHKIVLLTMTRLVEEIRERSLVLFDEPESHLHPPLLAAFIRALSELLTDRNGVAIIATHSPVVLQEVPRYCVWKLRRSGNQSVADRPQIETFGENVGVLIHEVFGLEVTQAGYHAELRRVAAEVNTFEDAMARFEGRLGAEAQGILRILLAVKAQAGAH</sequence>
<keyword evidence="4" id="KW-1185">Reference proteome</keyword>
<dbReference type="PANTHER" id="PTHR43581:SF2">
    <property type="entry name" value="EXCINUCLEASE ATPASE SUBUNIT"/>
    <property type="match status" value="1"/>
</dbReference>
<evidence type="ECO:0000256" key="1">
    <source>
        <dbReference type="SAM" id="MobiDB-lite"/>
    </source>
</evidence>
<dbReference type="RefSeq" id="WP_379575264.1">
    <property type="nucleotide sequence ID" value="NZ_JBHUFV010000039.1"/>
</dbReference>
<feature type="domain" description="AAA+ ATPase" evidence="2">
    <location>
        <begin position="347"/>
        <end position="610"/>
    </location>
</feature>
<dbReference type="PANTHER" id="PTHR43581">
    <property type="entry name" value="ATP/GTP PHOSPHATASE"/>
    <property type="match status" value="1"/>
</dbReference>
<dbReference type="InterPro" id="IPR027417">
    <property type="entry name" value="P-loop_NTPase"/>
</dbReference>
<organism evidence="3 4">
    <name type="scientific">Nonomuraea mangrovi</name>
    <dbReference type="NCBI Taxonomy" id="2316207"/>
    <lineage>
        <taxon>Bacteria</taxon>
        <taxon>Bacillati</taxon>
        <taxon>Actinomycetota</taxon>
        <taxon>Actinomycetes</taxon>
        <taxon>Streptosporangiales</taxon>
        <taxon>Streptosporangiaceae</taxon>
        <taxon>Nonomuraea</taxon>
    </lineage>
</organism>
<protein>
    <submittedName>
        <fullName evidence="3">ATP-dependent endonuclease</fullName>
    </submittedName>
</protein>
<name>A0ABW4T218_9ACTN</name>
<evidence type="ECO:0000259" key="2">
    <source>
        <dbReference type="SMART" id="SM00382"/>
    </source>
</evidence>
<comment type="caution">
    <text evidence="3">The sequence shown here is derived from an EMBL/GenBank/DDBJ whole genome shotgun (WGS) entry which is preliminary data.</text>
</comment>
<dbReference type="SMART" id="SM00382">
    <property type="entry name" value="AAA"/>
    <property type="match status" value="1"/>
</dbReference>